<feature type="domain" description="SpaA-like prealbumin fold" evidence="5">
    <location>
        <begin position="268"/>
        <end position="361"/>
    </location>
</feature>
<comment type="similarity">
    <text evidence="1">Belongs to the serine-aspartate repeat-containing protein (SDr) family.</text>
</comment>
<dbReference type="OrthoDB" id="3265073at2"/>
<keyword evidence="4" id="KW-0812">Transmembrane</keyword>
<dbReference type="EMBL" id="AGEI01000002">
    <property type="protein sequence ID" value="EHR36285.1"/>
    <property type="molecule type" value="Genomic_DNA"/>
</dbReference>
<keyword evidence="7" id="KW-1185">Reference proteome</keyword>
<dbReference type="STRING" id="883114.HMPREF9709_00040"/>
<dbReference type="Pfam" id="PF17802">
    <property type="entry name" value="SpaA"/>
    <property type="match status" value="2"/>
</dbReference>
<evidence type="ECO:0000256" key="1">
    <source>
        <dbReference type="ARBA" id="ARBA00007257"/>
    </source>
</evidence>
<keyword evidence="3" id="KW-0732">Signal</keyword>
<comment type="caution">
    <text evidence="6">The sequence shown here is derived from an EMBL/GenBank/DDBJ whole genome shotgun (WGS) entry which is preliminary data.</text>
</comment>
<dbReference type="SUPFAM" id="SSF49478">
    <property type="entry name" value="Cna protein B-type domain"/>
    <property type="match status" value="2"/>
</dbReference>
<evidence type="ECO:0000256" key="3">
    <source>
        <dbReference type="ARBA" id="ARBA00022729"/>
    </source>
</evidence>
<feature type="transmembrane region" description="Helical" evidence="4">
    <location>
        <begin position="375"/>
        <end position="395"/>
    </location>
</feature>
<dbReference type="InterPro" id="IPR041033">
    <property type="entry name" value="SpaA_PFL_dom_1"/>
</dbReference>
<dbReference type="PANTHER" id="PTHR36108">
    <property type="entry name" value="COLOSSIN-B-RELATED"/>
    <property type="match status" value="1"/>
</dbReference>
<dbReference type="HOGENOM" id="CLU_055433_0_0_9"/>
<evidence type="ECO:0000256" key="2">
    <source>
        <dbReference type="ARBA" id="ARBA00022525"/>
    </source>
</evidence>
<evidence type="ECO:0000313" key="6">
    <source>
        <dbReference type="EMBL" id="EHR36285.1"/>
    </source>
</evidence>
<name>H3NL29_9FIRM</name>
<dbReference type="GeneID" id="96998067"/>
<gene>
    <name evidence="6" type="ORF">HMPREF9709_00040</name>
</gene>
<proteinExistence type="inferred from homology"/>
<dbReference type="Gene3D" id="2.60.40.4180">
    <property type="match status" value="1"/>
</dbReference>
<dbReference type="RefSeq" id="WP_005396812.1">
    <property type="nucleotide sequence ID" value="NZ_JH601088.1"/>
</dbReference>
<keyword evidence="4" id="KW-1133">Transmembrane helix</keyword>
<dbReference type="InterPro" id="IPR013783">
    <property type="entry name" value="Ig-like_fold"/>
</dbReference>
<organism evidence="6 7">
    <name type="scientific">Helcococcus kunzii ATCC 51366</name>
    <dbReference type="NCBI Taxonomy" id="883114"/>
    <lineage>
        <taxon>Bacteria</taxon>
        <taxon>Bacillati</taxon>
        <taxon>Bacillota</taxon>
        <taxon>Tissierellia</taxon>
        <taxon>Tissierellales</taxon>
        <taxon>Peptoniphilaceae</taxon>
        <taxon>Helcococcus</taxon>
    </lineage>
</organism>
<dbReference type="Gene3D" id="2.60.40.10">
    <property type="entry name" value="Immunoglobulins"/>
    <property type="match status" value="2"/>
</dbReference>
<dbReference type="Proteomes" id="UP000004191">
    <property type="component" value="Unassembled WGS sequence"/>
</dbReference>
<evidence type="ECO:0000256" key="4">
    <source>
        <dbReference type="SAM" id="Phobius"/>
    </source>
</evidence>
<feature type="domain" description="SpaA-like prealbumin fold" evidence="5">
    <location>
        <begin position="160"/>
        <end position="260"/>
    </location>
</feature>
<evidence type="ECO:0000259" key="5">
    <source>
        <dbReference type="Pfam" id="PF17802"/>
    </source>
</evidence>
<protein>
    <recommendedName>
        <fullName evidence="5">SpaA-like prealbumin fold domain-containing protein</fullName>
    </recommendedName>
</protein>
<sequence length="400" mass="46143">MKNRIILAYVLALAFFVSIFGVKEVEATSANTIEIKLSNLTDEQKEELSGAKSTVFTYWDISKDYEYHKDFEKRDEISRKLYEMTDEELGKKYNSNKIETTFDKDSIKLKGIEEGFYYFRNIVEEKNTRYIFSFIVKIPLDSATNIILIDKVKTEPLENGRVKLIKTDQNTNLLENVGFELYNIQNERVPLIGTYIYNEKGDKNQILYTDKNGEINISNLPYGKYYFKEVKALDGYKLLKEKIEFEIVDNNLIELKVENIKDEKGGLKFLKIANDKNKTPLEGAEFKLTRKVDGKDEAVKIDGKEVYLKSDKEGKFEINGLDYGKYQLWEVKAPKGYKKLSKAIDFTVNETSQEKVLIIKNDKEPKINVPKTGDLMIPLLLISSVALFGVGYKLAKSKEK</sequence>
<evidence type="ECO:0000313" key="7">
    <source>
        <dbReference type="Proteomes" id="UP000004191"/>
    </source>
</evidence>
<dbReference type="eggNOG" id="COG4932">
    <property type="taxonomic scope" value="Bacteria"/>
</dbReference>
<reference evidence="6 7" key="1">
    <citation type="submission" date="2012-01" db="EMBL/GenBank/DDBJ databases">
        <title>The Genome Sequence of Helcococcus kunzii ATCC 51366.</title>
        <authorList>
            <consortium name="The Broad Institute Genome Sequencing Platform"/>
            <person name="Earl A."/>
            <person name="Ward D."/>
            <person name="Feldgarden M."/>
            <person name="Gevers D."/>
            <person name="Huys G."/>
            <person name="Young S.K."/>
            <person name="Zeng Q."/>
            <person name="Gargeya S."/>
            <person name="Fitzgerald M."/>
            <person name="Haas B."/>
            <person name="Abouelleil A."/>
            <person name="Alvarado L."/>
            <person name="Arachchi H.M."/>
            <person name="Berlin A."/>
            <person name="Chapman S.B."/>
            <person name="Gearin G."/>
            <person name="Goldberg J."/>
            <person name="Griggs A."/>
            <person name="Gujja S."/>
            <person name="Hansen M."/>
            <person name="Heiman D."/>
            <person name="Howarth C."/>
            <person name="Larimer J."/>
            <person name="Lui A."/>
            <person name="MacDonald P.J.P."/>
            <person name="McCowen C."/>
            <person name="Montmayeur A."/>
            <person name="Murphy C."/>
            <person name="Neiman D."/>
            <person name="Pearson M."/>
            <person name="Priest M."/>
            <person name="Roberts A."/>
            <person name="Saif S."/>
            <person name="Shea T."/>
            <person name="Sisk P."/>
            <person name="Stolte C."/>
            <person name="Sykes S."/>
            <person name="Wortman J."/>
            <person name="Nusbaum C."/>
            <person name="Birren B."/>
        </authorList>
    </citation>
    <scope>NUCLEOTIDE SEQUENCE [LARGE SCALE GENOMIC DNA]</scope>
    <source>
        <strain evidence="6 7">ATCC 51366</strain>
    </source>
</reference>
<dbReference type="PANTHER" id="PTHR36108:SF13">
    <property type="entry name" value="COLOSSIN-B-RELATED"/>
    <property type="match status" value="1"/>
</dbReference>
<accession>H3NL29</accession>
<keyword evidence="4" id="KW-0472">Membrane</keyword>
<dbReference type="AlphaFoldDB" id="H3NL29"/>
<keyword evidence="2" id="KW-0964">Secreted</keyword>